<feature type="domain" description="HPt" evidence="1">
    <location>
        <begin position="33"/>
        <end position="103"/>
    </location>
</feature>
<reference evidence="2 3" key="1">
    <citation type="journal article" date="2019" name="Int. J. Syst. Evol. Microbiol.">
        <title>The Global Catalogue of Microorganisms (GCM) 10K type strain sequencing project: providing services to taxonomists for standard genome sequencing and annotation.</title>
        <authorList>
            <consortium name="The Broad Institute Genomics Platform"/>
            <consortium name="The Broad Institute Genome Sequencing Center for Infectious Disease"/>
            <person name="Wu L."/>
            <person name="Ma J."/>
        </authorList>
    </citation>
    <scope>NUCLEOTIDE SEQUENCE [LARGE SCALE GENOMIC DNA]</scope>
    <source>
        <strain evidence="2 3">JCM 11813</strain>
    </source>
</reference>
<protein>
    <recommendedName>
        <fullName evidence="1">HPt domain-containing protein</fullName>
    </recommendedName>
</protein>
<dbReference type="InterPro" id="IPR008207">
    <property type="entry name" value="Sig_transdc_His_kin_Hpt_dom"/>
</dbReference>
<proteinExistence type="predicted"/>
<dbReference type="EMBL" id="BAAAJE010000015">
    <property type="protein sequence ID" value="GAA1148122.1"/>
    <property type="molecule type" value="Genomic_DNA"/>
</dbReference>
<evidence type="ECO:0000313" key="3">
    <source>
        <dbReference type="Proteomes" id="UP001499979"/>
    </source>
</evidence>
<dbReference type="RefSeq" id="WP_343908249.1">
    <property type="nucleotide sequence ID" value="NZ_BAAAJE010000015.1"/>
</dbReference>
<dbReference type="Proteomes" id="UP001499979">
    <property type="component" value="Unassembled WGS sequence"/>
</dbReference>
<dbReference type="Gene3D" id="1.20.120.160">
    <property type="entry name" value="HPT domain"/>
    <property type="match status" value="1"/>
</dbReference>
<gene>
    <name evidence="2" type="ORF">GCM10009606_28550</name>
</gene>
<evidence type="ECO:0000313" key="2">
    <source>
        <dbReference type="EMBL" id="GAA1148122.1"/>
    </source>
</evidence>
<evidence type="ECO:0000259" key="1">
    <source>
        <dbReference type="Pfam" id="PF01627"/>
    </source>
</evidence>
<name>A0ABN1UER0_9ACTN</name>
<dbReference type="Pfam" id="PF01627">
    <property type="entry name" value="Hpt"/>
    <property type="match status" value="1"/>
</dbReference>
<keyword evidence="3" id="KW-1185">Reference proteome</keyword>
<comment type="caution">
    <text evidence="2">The sequence shown here is derived from an EMBL/GenBank/DDBJ whole genome shotgun (WGS) entry which is preliminary data.</text>
</comment>
<accession>A0ABN1UER0</accession>
<organism evidence="2 3">
    <name type="scientific">Nocardioides aquiterrae</name>
    <dbReference type="NCBI Taxonomy" id="203799"/>
    <lineage>
        <taxon>Bacteria</taxon>
        <taxon>Bacillati</taxon>
        <taxon>Actinomycetota</taxon>
        <taxon>Actinomycetes</taxon>
        <taxon>Propionibacteriales</taxon>
        <taxon>Nocardioidaceae</taxon>
        <taxon>Nocardioides</taxon>
    </lineage>
</organism>
<sequence length="126" mass="13239">MIAVEIDPPAVFERTAVSNLTGHPDDGAFAFVLLTRYRRLLPERLRRIAAALPGAAEEEARNAAMDAVLSLKVASSTVGAHELAGIAARVERLLRLGDVTQAVLVETTLAAAAARADHAIDAFLAG</sequence>
<dbReference type="SUPFAM" id="SSF47226">
    <property type="entry name" value="Histidine-containing phosphotransfer domain, HPT domain"/>
    <property type="match status" value="1"/>
</dbReference>
<dbReference type="InterPro" id="IPR036641">
    <property type="entry name" value="HPT_dom_sf"/>
</dbReference>